<name>A0A9Q3E0K4_9BASI</name>
<protein>
    <submittedName>
        <fullName evidence="1">Uncharacterized protein</fullName>
    </submittedName>
</protein>
<evidence type="ECO:0000313" key="2">
    <source>
        <dbReference type="Proteomes" id="UP000765509"/>
    </source>
</evidence>
<dbReference type="EMBL" id="AVOT02022225">
    <property type="protein sequence ID" value="MBW0511518.1"/>
    <property type="molecule type" value="Genomic_DNA"/>
</dbReference>
<accession>A0A9Q3E0K4</accession>
<reference evidence="1" key="1">
    <citation type="submission" date="2021-03" db="EMBL/GenBank/DDBJ databases">
        <title>Draft genome sequence of rust myrtle Austropuccinia psidii MF-1, a brazilian biotype.</title>
        <authorList>
            <person name="Quecine M.C."/>
            <person name="Pachon D.M.R."/>
            <person name="Bonatelli M.L."/>
            <person name="Correr F.H."/>
            <person name="Franceschini L.M."/>
            <person name="Leite T.F."/>
            <person name="Margarido G.R.A."/>
            <person name="Almeida C.A."/>
            <person name="Ferrarezi J.A."/>
            <person name="Labate C.A."/>
        </authorList>
    </citation>
    <scope>NUCLEOTIDE SEQUENCE</scope>
    <source>
        <strain evidence="1">MF-1</strain>
    </source>
</reference>
<dbReference type="AlphaFoldDB" id="A0A9Q3E0K4"/>
<dbReference type="Proteomes" id="UP000765509">
    <property type="component" value="Unassembled WGS sequence"/>
</dbReference>
<organism evidence="1 2">
    <name type="scientific">Austropuccinia psidii MF-1</name>
    <dbReference type="NCBI Taxonomy" id="1389203"/>
    <lineage>
        <taxon>Eukaryota</taxon>
        <taxon>Fungi</taxon>
        <taxon>Dikarya</taxon>
        <taxon>Basidiomycota</taxon>
        <taxon>Pucciniomycotina</taxon>
        <taxon>Pucciniomycetes</taxon>
        <taxon>Pucciniales</taxon>
        <taxon>Sphaerophragmiaceae</taxon>
        <taxon>Austropuccinia</taxon>
    </lineage>
</organism>
<sequence length="128" mass="14288">MHSSNPTNNNLLDNVFPHLIPNIPYQPPQNFQHSGSQLWNPYTWEHHPSPHSLSMAISALISVNHNLPQTASHILHPALNLLIQSSVSHSGGIFDPKINIPKDISTIFKNLGLEPTLEAYVSFPQWSC</sequence>
<keyword evidence="2" id="KW-1185">Reference proteome</keyword>
<proteinExistence type="predicted"/>
<comment type="caution">
    <text evidence="1">The sequence shown here is derived from an EMBL/GenBank/DDBJ whole genome shotgun (WGS) entry which is preliminary data.</text>
</comment>
<gene>
    <name evidence="1" type="ORF">O181_051233</name>
</gene>
<evidence type="ECO:0000313" key="1">
    <source>
        <dbReference type="EMBL" id="MBW0511518.1"/>
    </source>
</evidence>